<name>A0ABP9F952_9ACTN</name>
<proteinExistence type="predicted"/>
<dbReference type="RefSeq" id="WP_345580617.1">
    <property type="nucleotide sequence ID" value="NZ_BAABLV010000020.1"/>
</dbReference>
<evidence type="ECO:0000313" key="3">
    <source>
        <dbReference type="Proteomes" id="UP001501521"/>
    </source>
</evidence>
<gene>
    <name evidence="2" type="ORF">GCM10025789_12610</name>
</gene>
<evidence type="ECO:0000256" key="1">
    <source>
        <dbReference type="SAM" id="MobiDB-lite"/>
    </source>
</evidence>
<feature type="compositionally biased region" description="Basic and acidic residues" evidence="1">
    <location>
        <begin position="27"/>
        <end position="57"/>
    </location>
</feature>
<keyword evidence="3" id="KW-1185">Reference proteome</keyword>
<evidence type="ECO:0000313" key="2">
    <source>
        <dbReference type="EMBL" id="GAA4896362.1"/>
    </source>
</evidence>
<accession>A0ABP9F952</accession>
<feature type="region of interest" description="Disordered" evidence="1">
    <location>
        <begin position="27"/>
        <end position="68"/>
    </location>
</feature>
<comment type="caution">
    <text evidence="2">The sequence shown here is derived from an EMBL/GenBank/DDBJ whole genome shotgun (WGS) entry which is preliminary data.</text>
</comment>
<organism evidence="2 3">
    <name type="scientific">Tessaracoccus lubricantis</name>
    <dbReference type="NCBI Taxonomy" id="545543"/>
    <lineage>
        <taxon>Bacteria</taxon>
        <taxon>Bacillati</taxon>
        <taxon>Actinomycetota</taxon>
        <taxon>Actinomycetes</taxon>
        <taxon>Propionibacteriales</taxon>
        <taxon>Propionibacteriaceae</taxon>
        <taxon>Tessaracoccus</taxon>
    </lineage>
</organism>
<reference evidence="3" key="1">
    <citation type="journal article" date="2019" name="Int. J. Syst. Evol. Microbiol.">
        <title>The Global Catalogue of Microorganisms (GCM) 10K type strain sequencing project: providing services to taxonomists for standard genome sequencing and annotation.</title>
        <authorList>
            <consortium name="The Broad Institute Genomics Platform"/>
            <consortium name="The Broad Institute Genome Sequencing Center for Infectious Disease"/>
            <person name="Wu L."/>
            <person name="Ma J."/>
        </authorList>
    </citation>
    <scope>NUCLEOTIDE SEQUENCE [LARGE SCALE GENOMIC DNA]</scope>
    <source>
        <strain evidence="3">JCM 19125</strain>
    </source>
</reference>
<dbReference type="Proteomes" id="UP001501521">
    <property type="component" value="Unassembled WGS sequence"/>
</dbReference>
<dbReference type="EMBL" id="BAABLV010000020">
    <property type="protein sequence ID" value="GAA4896362.1"/>
    <property type="molecule type" value="Genomic_DNA"/>
</dbReference>
<evidence type="ECO:0008006" key="4">
    <source>
        <dbReference type="Google" id="ProtNLM"/>
    </source>
</evidence>
<sequence>MSNADLGPILDDLAAGRIDAQEAGRRIEAAKRAAAGDEPHAAGDEPHAGADTPRDTTTKGGPKAGGLSRVSVTAVGRRVRIEGDASVSTLTIEGPHVLRRVGTVMEVNSTGEIGPSFHGFSLIRPPRSLDDLRDISLGKELVVKVNPNLIVDAEVTTGGLRTVGVPRLGRIRVTAGGSTLEDVQEVEDLLSQAGGIAVEGPISMGRSRLKVESGTLTVHLTKGANVTVRGESRLGRISWPDGGDKVDEYVVGNGSARLDVAVVMGMATIKADE</sequence>
<protein>
    <recommendedName>
        <fullName evidence="4">Adhesin domain-containing protein</fullName>
    </recommendedName>
</protein>